<reference evidence="2 3" key="1">
    <citation type="submission" date="2015-06" db="EMBL/GenBank/DDBJ databases">
        <title>Survival trade-offs in plant roots during colonization by closely related pathogenic and mutualistic fungi.</title>
        <authorList>
            <person name="Hacquard S."/>
            <person name="Kracher B."/>
            <person name="Hiruma K."/>
            <person name="Weinman A."/>
            <person name="Muench P."/>
            <person name="Garrido Oter R."/>
            <person name="Ver Loren van Themaat E."/>
            <person name="Dallerey J.-F."/>
            <person name="Damm U."/>
            <person name="Henrissat B."/>
            <person name="Lespinet O."/>
            <person name="Thon M."/>
            <person name="Kemen E."/>
            <person name="McHardy A.C."/>
            <person name="Schulze-Lefert P."/>
            <person name="O'Connell R.J."/>
        </authorList>
    </citation>
    <scope>NUCLEOTIDE SEQUENCE [LARGE SCALE GENOMIC DNA]</scope>
    <source>
        <strain evidence="2 3">MAFF 238704</strain>
    </source>
</reference>
<accession>A0A161W4V9</accession>
<dbReference type="AlphaFoldDB" id="A0A161W4V9"/>
<dbReference type="EMBL" id="LFIW01001507">
    <property type="protein sequence ID" value="KZL82135.1"/>
    <property type="molecule type" value="Genomic_DNA"/>
</dbReference>
<proteinExistence type="predicted"/>
<gene>
    <name evidence="2" type="ORF">CI238_07586</name>
</gene>
<protein>
    <submittedName>
        <fullName evidence="2">Uncharacterized protein</fullName>
    </submittedName>
</protein>
<keyword evidence="3" id="KW-1185">Reference proteome</keyword>
<evidence type="ECO:0000256" key="1">
    <source>
        <dbReference type="SAM" id="MobiDB-lite"/>
    </source>
</evidence>
<comment type="caution">
    <text evidence="2">The sequence shown here is derived from an EMBL/GenBank/DDBJ whole genome shotgun (WGS) entry which is preliminary data.</text>
</comment>
<organism evidence="2 3">
    <name type="scientific">Colletotrichum incanum</name>
    <name type="common">Soybean anthracnose fungus</name>
    <dbReference type="NCBI Taxonomy" id="1573173"/>
    <lineage>
        <taxon>Eukaryota</taxon>
        <taxon>Fungi</taxon>
        <taxon>Dikarya</taxon>
        <taxon>Ascomycota</taxon>
        <taxon>Pezizomycotina</taxon>
        <taxon>Sordariomycetes</taxon>
        <taxon>Hypocreomycetidae</taxon>
        <taxon>Glomerellales</taxon>
        <taxon>Glomerellaceae</taxon>
        <taxon>Colletotrichum</taxon>
        <taxon>Colletotrichum spaethianum species complex</taxon>
    </lineage>
</organism>
<feature type="compositionally biased region" description="Basic residues" evidence="1">
    <location>
        <begin position="94"/>
        <end position="113"/>
    </location>
</feature>
<dbReference type="STRING" id="1573173.A0A161W4V9"/>
<evidence type="ECO:0000313" key="2">
    <source>
        <dbReference type="EMBL" id="KZL82135.1"/>
    </source>
</evidence>
<dbReference type="Proteomes" id="UP000076584">
    <property type="component" value="Unassembled WGS sequence"/>
</dbReference>
<name>A0A161W4V9_COLIC</name>
<dbReference type="OrthoDB" id="5239281at2759"/>
<sequence length="153" mass="16228">MPPKKNTTSDGEGSVPSFTQNEALFVKALFDSMNSRPDVDYDKVAATMGLANAKSARDKFRVISKKHGWSSTDGSGVGAASSPVKGALGVKNTAKVKKPPAKKKGTAQRKKKAKKEESSGSDNDEDVSAKLESDSDGQKAAKDELMENFSDSE</sequence>
<feature type="compositionally biased region" description="Basic and acidic residues" evidence="1">
    <location>
        <begin position="127"/>
        <end position="145"/>
    </location>
</feature>
<evidence type="ECO:0000313" key="3">
    <source>
        <dbReference type="Proteomes" id="UP000076584"/>
    </source>
</evidence>
<feature type="region of interest" description="Disordered" evidence="1">
    <location>
        <begin position="67"/>
        <end position="153"/>
    </location>
</feature>